<dbReference type="AlphaFoldDB" id="L1I3K6"/>
<name>L1I3K6_GUITC</name>
<dbReference type="HOGENOM" id="CLU_1910645_0_0_1"/>
<gene>
    <name evidence="1" type="ORF">GUITHDRAFT_156749</name>
</gene>
<reference evidence="2" key="3">
    <citation type="submission" date="2016-03" db="UniProtKB">
        <authorList>
            <consortium name="EnsemblProtists"/>
        </authorList>
    </citation>
    <scope>IDENTIFICATION</scope>
</reference>
<keyword evidence="3" id="KW-1185">Reference proteome</keyword>
<accession>L1I3K6</accession>
<dbReference type="EMBL" id="JH993566">
    <property type="protein sequence ID" value="EKX30776.1"/>
    <property type="molecule type" value="Genomic_DNA"/>
</dbReference>
<dbReference type="RefSeq" id="XP_005817756.1">
    <property type="nucleotide sequence ID" value="XM_005817699.1"/>
</dbReference>
<evidence type="ECO:0000313" key="1">
    <source>
        <dbReference type="EMBL" id="EKX30776.1"/>
    </source>
</evidence>
<evidence type="ECO:0000313" key="3">
    <source>
        <dbReference type="Proteomes" id="UP000011087"/>
    </source>
</evidence>
<feature type="non-terminal residue" evidence="1">
    <location>
        <position position="1"/>
    </location>
</feature>
<dbReference type="EnsemblProtists" id="EKX30776">
    <property type="protein sequence ID" value="EKX30776"/>
    <property type="gene ID" value="GUITHDRAFT_156749"/>
</dbReference>
<sequence length="134" mass="15283">MRETIQCIMERRPNQMERRENGQKRAGELQMTQVAEDAWLEERWKDGAALQWASEAEEQILTASSNAHEATTDRSVHSAWVETHKKDNAPGNIISQNVNGCSQFVLKHILAYLIEKYHPSRMFMTNGTGLGRKG</sequence>
<evidence type="ECO:0000313" key="2">
    <source>
        <dbReference type="EnsemblProtists" id="EKX30776"/>
    </source>
</evidence>
<proteinExistence type="predicted"/>
<organism evidence="1">
    <name type="scientific">Guillardia theta (strain CCMP2712)</name>
    <name type="common">Cryptophyte</name>
    <dbReference type="NCBI Taxonomy" id="905079"/>
    <lineage>
        <taxon>Eukaryota</taxon>
        <taxon>Cryptophyceae</taxon>
        <taxon>Pyrenomonadales</taxon>
        <taxon>Geminigeraceae</taxon>
        <taxon>Guillardia</taxon>
    </lineage>
</organism>
<dbReference type="GeneID" id="17287495"/>
<dbReference type="KEGG" id="gtt:GUITHDRAFT_156749"/>
<protein>
    <submittedName>
        <fullName evidence="1 2">Uncharacterized protein</fullName>
    </submittedName>
</protein>
<dbReference type="PaxDb" id="55529-EKX30776"/>
<reference evidence="3" key="2">
    <citation type="submission" date="2012-11" db="EMBL/GenBank/DDBJ databases">
        <authorList>
            <person name="Kuo A."/>
            <person name="Curtis B.A."/>
            <person name="Tanifuji G."/>
            <person name="Burki F."/>
            <person name="Gruber A."/>
            <person name="Irimia M."/>
            <person name="Maruyama S."/>
            <person name="Arias M.C."/>
            <person name="Ball S.G."/>
            <person name="Gile G.H."/>
            <person name="Hirakawa Y."/>
            <person name="Hopkins J.F."/>
            <person name="Rensing S.A."/>
            <person name="Schmutz J."/>
            <person name="Symeonidi A."/>
            <person name="Elias M."/>
            <person name="Eveleigh R.J."/>
            <person name="Herman E.K."/>
            <person name="Klute M.J."/>
            <person name="Nakayama T."/>
            <person name="Obornik M."/>
            <person name="Reyes-Prieto A."/>
            <person name="Armbrust E.V."/>
            <person name="Aves S.J."/>
            <person name="Beiko R.G."/>
            <person name="Coutinho P."/>
            <person name="Dacks J.B."/>
            <person name="Durnford D.G."/>
            <person name="Fast N.M."/>
            <person name="Green B.R."/>
            <person name="Grisdale C."/>
            <person name="Hempe F."/>
            <person name="Henrissat B."/>
            <person name="Hoppner M.P."/>
            <person name="Ishida K.-I."/>
            <person name="Kim E."/>
            <person name="Koreny L."/>
            <person name="Kroth P.G."/>
            <person name="Liu Y."/>
            <person name="Malik S.-B."/>
            <person name="Maier U.G."/>
            <person name="McRose D."/>
            <person name="Mock T."/>
            <person name="Neilson J.A."/>
            <person name="Onodera N.T."/>
            <person name="Poole A.M."/>
            <person name="Pritham E.J."/>
            <person name="Richards T.A."/>
            <person name="Rocap G."/>
            <person name="Roy S.W."/>
            <person name="Sarai C."/>
            <person name="Schaack S."/>
            <person name="Shirato S."/>
            <person name="Slamovits C.H."/>
            <person name="Spencer D.F."/>
            <person name="Suzuki S."/>
            <person name="Worden A.Z."/>
            <person name="Zauner S."/>
            <person name="Barry K."/>
            <person name="Bell C."/>
            <person name="Bharti A.K."/>
            <person name="Crow J.A."/>
            <person name="Grimwood J."/>
            <person name="Kramer R."/>
            <person name="Lindquist E."/>
            <person name="Lucas S."/>
            <person name="Salamov A."/>
            <person name="McFadden G.I."/>
            <person name="Lane C.E."/>
            <person name="Keeling P.J."/>
            <person name="Gray M.W."/>
            <person name="Grigoriev I.V."/>
            <person name="Archibald J.M."/>
        </authorList>
    </citation>
    <scope>NUCLEOTIDE SEQUENCE</scope>
    <source>
        <strain evidence="3">CCMP2712</strain>
    </source>
</reference>
<dbReference type="Proteomes" id="UP000011087">
    <property type="component" value="Unassembled WGS sequence"/>
</dbReference>
<reference evidence="1 3" key="1">
    <citation type="journal article" date="2012" name="Nature">
        <title>Algal genomes reveal evolutionary mosaicism and the fate of nucleomorphs.</title>
        <authorList>
            <consortium name="DOE Joint Genome Institute"/>
            <person name="Curtis B.A."/>
            <person name="Tanifuji G."/>
            <person name="Burki F."/>
            <person name="Gruber A."/>
            <person name="Irimia M."/>
            <person name="Maruyama S."/>
            <person name="Arias M.C."/>
            <person name="Ball S.G."/>
            <person name="Gile G.H."/>
            <person name="Hirakawa Y."/>
            <person name="Hopkins J.F."/>
            <person name="Kuo A."/>
            <person name="Rensing S.A."/>
            <person name="Schmutz J."/>
            <person name="Symeonidi A."/>
            <person name="Elias M."/>
            <person name="Eveleigh R.J."/>
            <person name="Herman E.K."/>
            <person name="Klute M.J."/>
            <person name="Nakayama T."/>
            <person name="Obornik M."/>
            <person name="Reyes-Prieto A."/>
            <person name="Armbrust E.V."/>
            <person name="Aves S.J."/>
            <person name="Beiko R.G."/>
            <person name="Coutinho P."/>
            <person name="Dacks J.B."/>
            <person name="Durnford D.G."/>
            <person name="Fast N.M."/>
            <person name="Green B.R."/>
            <person name="Grisdale C.J."/>
            <person name="Hempel F."/>
            <person name="Henrissat B."/>
            <person name="Hoppner M.P."/>
            <person name="Ishida K."/>
            <person name="Kim E."/>
            <person name="Koreny L."/>
            <person name="Kroth P.G."/>
            <person name="Liu Y."/>
            <person name="Malik S.B."/>
            <person name="Maier U.G."/>
            <person name="McRose D."/>
            <person name="Mock T."/>
            <person name="Neilson J.A."/>
            <person name="Onodera N.T."/>
            <person name="Poole A.M."/>
            <person name="Pritham E.J."/>
            <person name="Richards T.A."/>
            <person name="Rocap G."/>
            <person name="Roy S.W."/>
            <person name="Sarai C."/>
            <person name="Schaack S."/>
            <person name="Shirato S."/>
            <person name="Slamovits C.H."/>
            <person name="Spencer D.F."/>
            <person name="Suzuki S."/>
            <person name="Worden A.Z."/>
            <person name="Zauner S."/>
            <person name="Barry K."/>
            <person name="Bell C."/>
            <person name="Bharti A.K."/>
            <person name="Crow J.A."/>
            <person name="Grimwood J."/>
            <person name="Kramer R."/>
            <person name="Lindquist E."/>
            <person name="Lucas S."/>
            <person name="Salamov A."/>
            <person name="McFadden G.I."/>
            <person name="Lane C.E."/>
            <person name="Keeling P.J."/>
            <person name="Gray M.W."/>
            <person name="Grigoriev I.V."/>
            <person name="Archibald J.M."/>
        </authorList>
    </citation>
    <scope>NUCLEOTIDE SEQUENCE</scope>
    <source>
        <strain evidence="1 3">CCMP2712</strain>
    </source>
</reference>